<dbReference type="EMBL" id="JABMIG020000188">
    <property type="protein sequence ID" value="KAL3786745.1"/>
    <property type="molecule type" value="Genomic_DNA"/>
</dbReference>
<dbReference type="SUPFAM" id="SSF54928">
    <property type="entry name" value="RNA-binding domain, RBD"/>
    <property type="match status" value="1"/>
</dbReference>
<evidence type="ECO:0008006" key="4">
    <source>
        <dbReference type="Google" id="ProtNLM"/>
    </source>
</evidence>
<sequence length="261" mass="28538">MPSKRYVSVFLPLLVCSAHAFLPATQRTPLTAASRVSPAPLRMAIDYNDPAVAEEYASVQMMEYDDVVAELMQSGVRAPPDMGDVEVKLMLVELRTVMKSGDGGSTAAKTKPSSYASKFEEYLWEKPFFAELYESLKRNSDHNQMNVAAEYCNDPDNARQRYYKAYTKLIDDIDAALIAKPEVTSPTVKFSGFPANMGDMGLKMTLEALGEVVDMSCNVSDDGLTLIGEVTFGSVDVAKAAIGQYDGMDMGMGDKLQMVSL</sequence>
<name>A0ABD3PF63_9STRA</name>
<keyword evidence="1" id="KW-0732">Signal</keyword>
<feature type="signal peptide" evidence="1">
    <location>
        <begin position="1"/>
        <end position="20"/>
    </location>
</feature>
<gene>
    <name evidence="2" type="ORF">HJC23_005308</name>
</gene>
<dbReference type="Proteomes" id="UP001516023">
    <property type="component" value="Unassembled WGS sequence"/>
</dbReference>
<dbReference type="InterPro" id="IPR035979">
    <property type="entry name" value="RBD_domain_sf"/>
</dbReference>
<proteinExistence type="predicted"/>
<evidence type="ECO:0000313" key="2">
    <source>
        <dbReference type="EMBL" id="KAL3786745.1"/>
    </source>
</evidence>
<feature type="chain" id="PRO_5044799405" description="RRM domain-containing protein" evidence="1">
    <location>
        <begin position="21"/>
        <end position="261"/>
    </location>
</feature>
<protein>
    <recommendedName>
        <fullName evidence="4">RRM domain-containing protein</fullName>
    </recommendedName>
</protein>
<organism evidence="2 3">
    <name type="scientific">Cyclotella cryptica</name>
    <dbReference type="NCBI Taxonomy" id="29204"/>
    <lineage>
        <taxon>Eukaryota</taxon>
        <taxon>Sar</taxon>
        <taxon>Stramenopiles</taxon>
        <taxon>Ochrophyta</taxon>
        <taxon>Bacillariophyta</taxon>
        <taxon>Coscinodiscophyceae</taxon>
        <taxon>Thalassiosirophycidae</taxon>
        <taxon>Stephanodiscales</taxon>
        <taxon>Stephanodiscaceae</taxon>
        <taxon>Cyclotella</taxon>
    </lineage>
</organism>
<keyword evidence="3" id="KW-1185">Reference proteome</keyword>
<evidence type="ECO:0000256" key="1">
    <source>
        <dbReference type="SAM" id="SignalP"/>
    </source>
</evidence>
<evidence type="ECO:0000313" key="3">
    <source>
        <dbReference type="Proteomes" id="UP001516023"/>
    </source>
</evidence>
<comment type="caution">
    <text evidence="2">The sequence shown here is derived from an EMBL/GenBank/DDBJ whole genome shotgun (WGS) entry which is preliminary data.</text>
</comment>
<accession>A0ABD3PF63</accession>
<reference evidence="2 3" key="1">
    <citation type="journal article" date="2020" name="G3 (Bethesda)">
        <title>Improved Reference Genome for Cyclotella cryptica CCMP332, a Model for Cell Wall Morphogenesis, Salinity Adaptation, and Lipid Production in Diatoms (Bacillariophyta).</title>
        <authorList>
            <person name="Roberts W.R."/>
            <person name="Downey K.M."/>
            <person name="Ruck E.C."/>
            <person name="Traller J.C."/>
            <person name="Alverson A.J."/>
        </authorList>
    </citation>
    <scope>NUCLEOTIDE SEQUENCE [LARGE SCALE GENOMIC DNA]</scope>
    <source>
        <strain evidence="2 3">CCMP332</strain>
    </source>
</reference>
<dbReference type="AlphaFoldDB" id="A0ABD3PF63"/>